<feature type="domain" description="CBS" evidence="4">
    <location>
        <begin position="1"/>
        <end position="56"/>
    </location>
</feature>
<reference evidence="6" key="1">
    <citation type="submission" date="2016-10" db="EMBL/GenBank/DDBJ databases">
        <authorList>
            <person name="Varghese N."/>
            <person name="Submissions S."/>
        </authorList>
    </citation>
    <scope>NUCLEOTIDE SEQUENCE [LARGE SCALE GENOMIC DNA]</scope>
    <source>
        <strain evidence="6">DSM 22127</strain>
    </source>
</reference>
<dbReference type="PROSITE" id="PS51371">
    <property type="entry name" value="CBS"/>
    <property type="match status" value="2"/>
</dbReference>
<sequence>MTPDPVSVTPTTSARDATAALSRHRISALPVVDGGTVVGVVSEADLLRDAFPPDRRAHLRPPPERSGPTGTTVGEVMTSPAVTAHAATDVADVVRTMATGGFKSLPVVDDHGALVGVVSRSDLVRFRDRGDEEVRDEVVSLLRDLLHPEWRAEVADGVVTVVGPTTPDDVALAEASVASVPGVVRVTTRPSTR</sequence>
<dbReference type="InterPro" id="IPR046342">
    <property type="entry name" value="CBS_dom_sf"/>
</dbReference>
<dbReference type="PANTHER" id="PTHR43080">
    <property type="entry name" value="CBS DOMAIN-CONTAINING PROTEIN CBSX3, MITOCHONDRIAL"/>
    <property type="match status" value="1"/>
</dbReference>
<evidence type="ECO:0000313" key="5">
    <source>
        <dbReference type="EMBL" id="SDS08091.1"/>
    </source>
</evidence>
<organism evidence="5 6">
    <name type="scientific">Nocardioides scoriae</name>
    <dbReference type="NCBI Taxonomy" id="642780"/>
    <lineage>
        <taxon>Bacteria</taxon>
        <taxon>Bacillati</taxon>
        <taxon>Actinomycetota</taxon>
        <taxon>Actinomycetes</taxon>
        <taxon>Propionibacteriales</taxon>
        <taxon>Nocardioidaceae</taxon>
        <taxon>Nocardioides</taxon>
    </lineage>
</organism>
<dbReference type="SUPFAM" id="SSF54631">
    <property type="entry name" value="CBS-domain pair"/>
    <property type="match status" value="1"/>
</dbReference>
<dbReference type="EMBL" id="LT629757">
    <property type="protein sequence ID" value="SDS08091.1"/>
    <property type="molecule type" value="Genomic_DNA"/>
</dbReference>
<dbReference type="Proteomes" id="UP000198859">
    <property type="component" value="Chromosome I"/>
</dbReference>
<feature type="region of interest" description="Disordered" evidence="3">
    <location>
        <begin position="52"/>
        <end position="71"/>
    </location>
</feature>
<evidence type="ECO:0000256" key="2">
    <source>
        <dbReference type="PROSITE-ProRule" id="PRU00703"/>
    </source>
</evidence>
<dbReference type="AlphaFoldDB" id="A0A1H1PA09"/>
<evidence type="ECO:0000259" key="4">
    <source>
        <dbReference type="PROSITE" id="PS51371"/>
    </source>
</evidence>
<accession>A0A1H1PA09</accession>
<proteinExistence type="predicted"/>
<evidence type="ECO:0000256" key="1">
    <source>
        <dbReference type="ARBA" id="ARBA00023122"/>
    </source>
</evidence>
<keyword evidence="1 2" id="KW-0129">CBS domain</keyword>
<dbReference type="CDD" id="cd02205">
    <property type="entry name" value="CBS_pair_SF"/>
    <property type="match status" value="1"/>
</dbReference>
<evidence type="ECO:0000313" key="6">
    <source>
        <dbReference type="Proteomes" id="UP000198859"/>
    </source>
</evidence>
<dbReference type="OrthoDB" id="9799454at2"/>
<dbReference type="STRING" id="642780.SAMN04488570_1085"/>
<dbReference type="Pfam" id="PF00571">
    <property type="entry name" value="CBS"/>
    <property type="match status" value="2"/>
</dbReference>
<dbReference type="RefSeq" id="WP_091726970.1">
    <property type="nucleotide sequence ID" value="NZ_LT629757.1"/>
</dbReference>
<dbReference type="InterPro" id="IPR051257">
    <property type="entry name" value="Diverse_CBS-Domain"/>
</dbReference>
<keyword evidence="6" id="KW-1185">Reference proteome</keyword>
<dbReference type="PANTHER" id="PTHR43080:SF29">
    <property type="entry name" value="OS02G0818000 PROTEIN"/>
    <property type="match status" value="1"/>
</dbReference>
<feature type="domain" description="CBS" evidence="4">
    <location>
        <begin position="77"/>
        <end position="133"/>
    </location>
</feature>
<gene>
    <name evidence="5" type="ORF">SAMN04488570_1085</name>
</gene>
<dbReference type="SMART" id="SM00116">
    <property type="entry name" value="CBS"/>
    <property type="match status" value="2"/>
</dbReference>
<dbReference type="Gene3D" id="3.10.580.10">
    <property type="entry name" value="CBS-domain"/>
    <property type="match status" value="1"/>
</dbReference>
<evidence type="ECO:0000256" key="3">
    <source>
        <dbReference type="SAM" id="MobiDB-lite"/>
    </source>
</evidence>
<dbReference type="InterPro" id="IPR000644">
    <property type="entry name" value="CBS_dom"/>
</dbReference>
<name>A0A1H1PA09_9ACTN</name>
<protein>
    <submittedName>
        <fullName evidence="5">CBS domain-containing protein</fullName>
    </submittedName>
</protein>